<feature type="chain" id="PRO_5042879102" evidence="2">
    <location>
        <begin position="30"/>
        <end position="347"/>
    </location>
</feature>
<organism evidence="3 4">
    <name type="scientific">Amphimedon queenslandica</name>
    <name type="common">Sponge</name>
    <dbReference type="NCBI Taxonomy" id="400682"/>
    <lineage>
        <taxon>Eukaryota</taxon>
        <taxon>Metazoa</taxon>
        <taxon>Porifera</taxon>
        <taxon>Demospongiae</taxon>
        <taxon>Heteroscleromorpha</taxon>
        <taxon>Haplosclerida</taxon>
        <taxon>Niphatidae</taxon>
        <taxon>Amphimedon</taxon>
    </lineage>
</organism>
<feature type="signal peptide" evidence="2">
    <location>
        <begin position="1"/>
        <end position="29"/>
    </location>
</feature>
<dbReference type="GeneID" id="109585917"/>
<dbReference type="AlphaFoldDB" id="A0AAN0JKR6"/>
<protein>
    <submittedName>
        <fullName evidence="3">Uncharacterized protein</fullName>
    </submittedName>
</protein>
<keyword evidence="2" id="KW-0732">Signal</keyword>
<reference evidence="4" key="1">
    <citation type="journal article" date="2010" name="Nature">
        <title>The Amphimedon queenslandica genome and the evolution of animal complexity.</title>
        <authorList>
            <person name="Srivastava M."/>
            <person name="Simakov O."/>
            <person name="Chapman J."/>
            <person name="Fahey B."/>
            <person name="Gauthier M.E."/>
            <person name="Mitros T."/>
            <person name="Richards G.S."/>
            <person name="Conaco C."/>
            <person name="Dacre M."/>
            <person name="Hellsten U."/>
            <person name="Larroux C."/>
            <person name="Putnam N.H."/>
            <person name="Stanke M."/>
            <person name="Adamska M."/>
            <person name="Darling A."/>
            <person name="Degnan S.M."/>
            <person name="Oakley T.H."/>
            <person name="Plachetzki D.C."/>
            <person name="Zhai Y."/>
            <person name="Adamski M."/>
            <person name="Calcino A."/>
            <person name="Cummins S.F."/>
            <person name="Goodstein D.M."/>
            <person name="Harris C."/>
            <person name="Jackson D.J."/>
            <person name="Leys S.P."/>
            <person name="Shu S."/>
            <person name="Woodcroft B.J."/>
            <person name="Vervoort M."/>
            <person name="Kosik K.S."/>
            <person name="Manning G."/>
            <person name="Degnan B.M."/>
            <person name="Rokhsar D.S."/>
        </authorList>
    </citation>
    <scope>NUCLEOTIDE SEQUENCE [LARGE SCALE GENOMIC DNA]</scope>
</reference>
<feature type="region of interest" description="Disordered" evidence="1">
    <location>
        <begin position="262"/>
        <end position="292"/>
    </location>
</feature>
<evidence type="ECO:0000313" key="4">
    <source>
        <dbReference type="Proteomes" id="UP000007879"/>
    </source>
</evidence>
<proteinExistence type="predicted"/>
<dbReference type="RefSeq" id="XP_019857622.1">
    <property type="nucleotide sequence ID" value="XM_020002063.1"/>
</dbReference>
<sequence length="347" mass="39013">METLIAFKFISAVFLFLDILKETMKKILAAEEAVQIENPGHEHVYANSVNYYSCDDQNDNEQNGNEQNGLEGQDLESTCTCTYTFTPTDTEDLTISIEGNQNLEKPFSLNLFLYSVFVFLSSYVRSMFNSSKPELQVEDDGSTGTSIDSEEEDLPLPETEWPSPIQQAPNYVTDDSRKSKGTSGFDKKSRTKNLKNFSGYEKEETEHINASILSTEDDNMFPLSLQDLQAYFETSQEWVVNNIHTIPPHGTSDELVMPILHVTPSKPPKTSISDPPPSHYSDPPSDKPITTESNVYQQEGGMAALVLPSIHWETLQQIYNDHSELVVPPETFSKHEEDSSELSSDNE</sequence>
<evidence type="ECO:0000313" key="3">
    <source>
        <dbReference type="EnsemblMetazoa" id="XP_019857622.1"/>
    </source>
</evidence>
<evidence type="ECO:0000256" key="2">
    <source>
        <dbReference type="SAM" id="SignalP"/>
    </source>
</evidence>
<evidence type="ECO:0000256" key="1">
    <source>
        <dbReference type="SAM" id="MobiDB-lite"/>
    </source>
</evidence>
<keyword evidence="4" id="KW-1185">Reference proteome</keyword>
<accession>A0AAN0JKR6</accession>
<reference evidence="3" key="2">
    <citation type="submission" date="2024-06" db="UniProtKB">
        <authorList>
            <consortium name="EnsemblMetazoa"/>
        </authorList>
    </citation>
    <scope>IDENTIFICATION</scope>
</reference>
<dbReference type="KEGG" id="aqu:109585917"/>
<dbReference type="EnsemblMetazoa" id="XM_020002063.1">
    <property type="protein sequence ID" value="XP_019857622.1"/>
    <property type="gene ID" value="LOC109585917"/>
</dbReference>
<dbReference type="Proteomes" id="UP000007879">
    <property type="component" value="Unassembled WGS sequence"/>
</dbReference>
<name>A0AAN0JKR6_AMPQE</name>
<feature type="region of interest" description="Disordered" evidence="1">
    <location>
        <begin position="130"/>
        <end position="198"/>
    </location>
</feature>